<feature type="compositionally biased region" description="Acidic residues" evidence="6">
    <location>
        <begin position="1875"/>
        <end position="1892"/>
    </location>
</feature>
<evidence type="ECO:0000256" key="2">
    <source>
        <dbReference type="ARBA" id="ARBA00004123"/>
    </source>
</evidence>
<feature type="compositionally biased region" description="Basic and acidic residues" evidence="6">
    <location>
        <begin position="347"/>
        <end position="362"/>
    </location>
</feature>
<feature type="region of interest" description="Disordered" evidence="6">
    <location>
        <begin position="800"/>
        <end position="827"/>
    </location>
</feature>
<comment type="subcellular location">
    <subcellularLocation>
        <location evidence="2">Nucleus</location>
    </subcellularLocation>
</comment>
<feature type="region of interest" description="Disordered" evidence="6">
    <location>
        <begin position="1719"/>
        <end position="1773"/>
    </location>
</feature>
<evidence type="ECO:0000256" key="3">
    <source>
        <dbReference type="ARBA" id="ARBA00007335"/>
    </source>
</evidence>
<dbReference type="GO" id="GO:0031491">
    <property type="term" value="F:nucleosome binding"/>
    <property type="evidence" value="ECO:0007669"/>
    <property type="project" value="TreeGrafter"/>
</dbReference>
<evidence type="ECO:0000256" key="5">
    <source>
        <dbReference type="ARBA" id="ARBA00023242"/>
    </source>
</evidence>
<dbReference type="PANTHER" id="PTHR15502:SF7">
    <property type="entry name" value="CALCINEURIN-BINDING PROTEIN CABIN-1"/>
    <property type="match status" value="1"/>
</dbReference>
<dbReference type="Proteomes" id="UP000054481">
    <property type="component" value="Unassembled WGS sequence"/>
</dbReference>
<protein>
    <recommendedName>
        <fullName evidence="4">Histone transcription regulator 3 homolog</fullName>
    </recommendedName>
</protein>
<evidence type="ECO:0000256" key="4">
    <source>
        <dbReference type="ARBA" id="ARBA00014848"/>
    </source>
</evidence>
<dbReference type="GO" id="GO:0005634">
    <property type="term" value="C:nucleus"/>
    <property type="evidence" value="ECO:0007669"/>
    <property type="project" value="UniProtKB-SubCell"/>
</dbReference>
<feature type="compositionally biased region" description="Acidic residues" evidence="6">
    <location>
        <begin position="1926"/>
        <end position="1940"/>
    </location>
</feature>
<evidence type="ECO:0000256" key="1">
    <source>
        <dbReference type="ARBA" id="ARBA00002687"/>
    </source>
</evidence>
<feature type="compositionally biased region" description="Basic and acidic residues" evidence="6">
    <location>
        <begin position="2026"/>
        <end position="2036"/>
    </location>
</feature>
<feature type="compositionally biased region" description="Acidic residues" evidence="6">
    <location>
        <begin position="1949"/>
        <end position="2025"/>
    </location>
</feature>
<keyword evidence="8" id="KW-1185">Reference proteome</keyword>
<dbReference type="GO" id="GO:0000417">
    <property type="term" value="C:HIR complex"/>
    <property type="evidence" value="ECO:0007669"/>
    <property type="project" value="TreeGrafter"/>
</dbReference>
<evidence type="ECO:0000256" key="6">
    <source>
        <dbReference type="SAM" id="MobiDB-lite"/>
    </source>
</evidence>
<feature type="region of interest" description="Disordered" evidence="6">
    <location>
        <begin position="1789"/>
        <end position="2036"/>
    </location>
</feature>
<dbReference type="EMBL" id="KQ030550">
    <property type="protein sequence ID" value="KJZ72231.1"/>
    <property type="molecule type" value="Genomic_DNA"/>
</dbReference>
<name>A0A0F7ZH91_9HYPO</name>
<organism evidence="7 8">
    <name type="scientific">Hirsutella minnesotensis 3608</name>
    <dbReference type="NCBI Taxonomy" id="1043627"/>
    <lineage>
        <taxon>Eukaryota</taxon>
        <taxon>Fungi</taxon>
        <taxon>Dikarya</taxon>
        <taxon>Ascomycota</taxon>
        <taxon>Pezizomycotina</taxon>
        <taxon>Sordariomycetes</taxon>
        <taxon>Hypocreomycetidae</taxon>
        <taxon>Hypocreales</taxon>
        <taxon>Ophiocordycipitaceae</taxon>
        <taxon>Hirsutella</taxon>
    </lineage>
</organism>
<comment type="function">
    <text evidence="1">Has a role in a nucleosome assembly pathway that is required for the integrity of heterochromatin and proper chromosome segregation.</text>
</comment>
<dbReference type="OrthoDB" id="77564at2759"/>
<feature type="compositionally biased region" description="Basic and acidic residues" evidence="6">
    <location>
        <begin position="1856"/>
        <end position="1866"/>
    </location>
</feature>
<dbReference type="PANTHER" id="PTHR15502">
    <property type="entry name" value="CALCINEURIN-BINDING PROTEIN CABIN 1-RELATED"/>
    <property type="match status" value="1"/>
</dbReference>
<evidence type="ECO:0000313" key="8">
    <source>
        <dbReference type="Proteomes" id="UP000054481"/>
    </source>
</evidence>
<accession>A0A0F7ZH91</accession>
<feature type="compositionally biased region" description="Acidic residues" evidence="6">
    <location>
        <begin position="1835"/>
        <end position="1855"/>
    </location>
</feature>
<sequence>MPAFQAINLEPEENIDEQIDTTKELHVDEALKRFQTALRLHAQGPRAREAAGEAYKDLFESDIFSYREATTEYERSERQADAPPESVALEPFASSLDIDAAGGDGVAASLSQALYLAYKNYGQFHLDKLKDRASDAAWHKARILYSEDEGKFIVDNWLAALDQDPSDPELWRRTARLAGSMNSARVKRYCLEAAVELDDDPAVMEVEPPSLAEGLAGEQLKDHLRVFDDEMALSHPIMTPWLNKRMHSLIKRHLDPIPFLPDPTRTLTPLPPDSTDADPSPAMILSDCYANADEQEQPPETITSWSVLGLEIIKCLQDTKAAVRVCESITKSPQATAIVTAESIEGQNEKATDDDANAKTEDQSADSTSTSKNSSKDRMTSKAAEGTSKSTDQASKERESSTAARKRSQSTAGLPDAADEDNGVEKRSKRVRRRTDARDAEDTTDPSTLVATQIQPYQDVDSGLFRLTKNILESIGVEDRDILSCLQELLDSCSVEDRPSKITHICAQDLRSVITGFKEDTAMVLLNKKEQATLGLSSFLEHAKTGSQDKPKLPAFDEVAGLVEFADSIRAGASWMTTDDVAFEWVRVVSESYATSTWSDTMKLTVVQILNRVDAILYRNIADAFERYAPKSNDLERLGKMISMLFELHVDIYERITNPSSAVDYATRQETKYRLGRWMHVASTYVHLMDKPDRDPLCVRFLWASVMASSLADNPVREHILLLWTSIRDFLTTEGIDPIDNPNNIVMPSISATAADREISKLTTMDFFLGLFQDEMENPVQVIETLEPVLNPSSVYTTAEAAVSPQSDPSSPSSNKESSPENHGVPVSECATQGLRDLWKFLASSSTELRLFLWSRLGDAYAAIQYHTKRLSCILKSIEMIMADLDGETYSKTPDDSRRLLFMRTLKSLDELVIQALSMGLNETSAFEIIDQEHIRSSAGALAKLSCILHVAPLCEDEVRMGVASAPSTNNTFMSLVTKLREMQVRTWSLQYTLLKAGLSQQDNVLAAESDLADFLAAVHRAIGLRKYCKASNKIFLKMMRMELLKWNNVESWEDHLGQVLYDLHGLKLGVGLWEVQDHGCPYDKLERRQAMQLVEKVMILARRMPMKDLLKSDLKTTIEHMQQAIGQTKSTPQMIHNLRNFTEILKKPIHPLRLYQALSGNVSVDAVGINIPEAALARHGWFFLLGMIALTKFKGVDLNRRQTPGATDDLRIGATFLRLQLQFTADNWQAWFRLAECFDYELDEAVLWTADKMNKDRAELVKFQRNAIHCYTLALSNSRHVEVDVSDGDALHDLYHKFGMRLYSSSREPFAMEPFEHSDQERFFIENMGAGTFKRILHDQMTEYKVWKMAAKLFRMAMERNPANWMNPYMLAKCYWKMYQTPYEQLDSTDRKSVVTTEQLLRTLKKSIEVATNARKSRNSDPILEPHYKIVSILHKLVIREDLPAIEAATILAEQPFGVAVNPDDHYAMFSEPEDWEEYIIRNLTRLRDKDKSNWHHRIVMRHARILFEECNAAPDGEGHVEAKAAFAILKENMFTKTMVMNVWKCDAERPGRHHVFTEQYVRFMTKLLLIMADRTNLELLLRRLRKKGADFYHFTDLWQSCCLAYLKLLRAAYKIHTAAEDVFKALPTEEFEIISERITTWASGEGPHIAELSCMKEAVELKKLNANLMKVTPVDDLINDCYTKIYLDIAGSLPGLEPSKVIAERNHAKEVAAELEAVSQADGKPSNSLSTILNPPNGREGVAGTSTPNDGEKTETAPRGRKMVRRPDILRKAEQAVIRSLDVPSKLMGSKGRVSSVSSKRGSQTPAVAMSDASSSSDEDEGPDAQVRREAGADPDEEMKDADATEEMGDDDHGDATAEGKDDTEVGSIHDSADDESDLSDVPEGYDEEVPPGLLFANLGRAAQSGETSGEDADSESEGNGVVEAEEHDTGEEEDEADDGHLHDEGDVVNEEDDAEEEGGGEEDEEQEEDEEDDEETEEDEAEEVDEAEEAESEVEAEADAADETDIDRQDSEEDAEMADADAGETHGGDAGEV</sequence>
<feature type="compositionally biased region" description="Low complexity" evidence="6">
    <location>
        <begin position="1792"/>
        <end position="1805"/>
    </location>
</feature>
<comment type="similarity">
    <text evidence="3">Belongs to the HIR3 family.</text>
</comment>
<gene>
    <name evidence="7" type="ORF">HIM_08373</name>
</gene>
<dbReference type="GO" id="GO:0006325">
    <property type="term" value="P:chromatin organization"/>
    <property type="evidence" value="ECO:0007669"/>
    <property type="project" value="InterPro"/>
</dbReference>
<keyword evidence="5" id="KW-0539">Nucleus</keyword>
<evidence type="ECO:0000313" key="7">
    <source>
        <dbReference type="EMBL" id="KJZ72231.1"/>
    </source>
</evidence>
<feature type="compositionally biased region" description="Polar residues" evidence="6">
    <location>
        <begin position="1727"/>
        <end position="1736"/>
    </location>
</feature>
<reference evidence="7 8" key="1">
    <citation type="journal article" date="2014" name="Genome Biol. Evol.">
        <title>Comparative genomics and transcriptomics analyses reveal divergent lifestyle features of nematode endoparasitic fungus Hirsutella minnesotensis.</title>
        <authorList>
            <person name="Lai Y."/>
            <person name="Liu K."/>
            <person name="Zhang X."/>
            <person name="Zhang X."/>
            <person name="Li K."/>
            <person name="Wang N."/>
            <person name="Shu C."/>
            <person name="Wu Y."/>
            <person name="Wang C."/>
            <person name="Bushley K.E."/>
            <person name="Xiang M."/>
            <person name="Liu X."/>
        </authorList>
    </citation>
    <scope>NUCLEOTIDE SEQUENCE [LARGE SCALE GENOMIC DNA]</scope>
    <source>
        <strain evidence="7 8">3608</strain>
    </source>
</reference>
<dbReference type="InterPro" id="IPR033053">
    <property type="entry name" value="Hir3/CABIN1"/>
</dbReference>
<feature type="compositionally biased region" description="Low complexity" evidence="6">
    <location>
        <begin position="804"/>
        <end position="817"/>
    </location>
</feature>
<proteinExistence type="inferred from homology"/>
<feature type="region of interest" description="Disordered" evidence="6">
    <location>
        <begin position="340"/>
        <end position="452"/>
    </location>
</feature>